<organism evidence="2 3">
    <name type="scientific">Streptomyces malaysiensis</name>
    <dbReference type="NCBI Taxonomy" id="92644"/>
    <lineage>
        <taxon>Bacteria</taxon>
        <taxon>Bacillati</taxon>
        <taxon>Actinomycetota</taxon>
        <taxon>Actinomycetes</taxon>
        <taxon>Kitasatosporales</taxon>
        <taxon>Streptomycetaceae</taxon>
        <taxon>Streptomyces</taxon>
        <taxon>Streptomyces violaceusniger group</taxon>
    </lineage>
</organism>
<name>A0A7X5X7J3_STRMQ</name>
<dbReference type="EMBL" id="JAALLH010000001">
    <property type="protein sequence ID" value="NIY67992.1"/>
    <property type="molecule type" value="Genomic_DNA"/>
</dbReference>
<accession>A0A7X5X7J3</accession>
<dbReference type="Proteomes" id="UP000536624">
    <property type="component" value="Unassembled WGS sequence"/>
</dbReference>
<reference evidence="2 3" key="1">
    <citation type="submission" date="2020-02" db="EMBL/GenBank/DDBJ databases">
        <title>Streptomyces malaysiensis DSM14702 (JHCC583434, PFL_A843) Genome sequencing and assembly.</title>
        <authorList>
            <person name="Samborskyy M."/>
        </authorList>
    </citation>
    <scope>NUCLEOTIDE SEQUENCE [LARGE SCALE GENOMIC DNA]</scope>
    <source>
        <strain evidence="2 3">DSM 14702</strain>
    </source>
</reference>
<feature type="compositionally biased region" description="Polar residues" evidence="1">
    <location>
        <begin position="67"/>
        <end position="82"/>
    </location>
</feature>
<comment type="caution">
    <text evidence="2">The sequence shown here is derived from an EMBL/GenBank/DDBJ whole genome shotgun (WGS) entry which is preliminary data.</text>
</comment>
<gene>
    <name evidence="2" type="ORF">SMALB_6068</name>
</gene>
<feature type="region of interest" description="Disordered" evidence="1">
    <location>
        <begin position="55"/>
        <end position="82"/>
    </location>
</feature>
<sequence length="82" mass="9064">MLTIRRKPRNVVSMLANDRSSASDLTPDQAAIREKCIAHFWDVYGMILNRMQQDGRLEQIPAPQPHPSTAQSPDGCSSSQAA</sequence>
<proteinExistence type="predicted"/>
<evidence type="ECO:0000313" key="2">
    <source>
        <dbReference type="EMBL" id="NIY67992.1"/>
    </source>
</evidence>
<evidence type="ECO:0000313" key="3">
    <source>
        <dbReference type="Proteomes" id="UP000536624"/>
    </source>
</evidence>
<dbReference type="AlphaFoldDB" id="A0A7X5X7J3"/>
<evidence type="ECO:0000256" key="1">
    <source>
        <dbReference type="SAM" id="MobiDB-lite"/>
    </source>
</evidence>
<protein>
    <submittedName>
        <fullName evidence="2">Uncharacterized protein</fullName>
    </submittedName>
</protein>